<comment type="similarity">
    <text evidence="2">Belongs to the rickettsiale 17 kDa surface antigen family.</text>
</comment>
<keyword evidence="4 8" id="KW-0732">Signal</keyword>
<name>A0A285NDZ8_9HYPH</name>
<dbReference type="PIRSF" id="PIRSF002721">
    <property type="entry name" value="Surface_antigen_Rickettsia"/>
    <property type="match status" value="1"/>
</dbReference>
<evidence type="ECO:0000256" key="5">
    <source>
        <dbReference type="ARBA" id="ARBA00023136"/>
    </source>
</evidence>
<evidence type="ECO:0000313" key="11">
    <source>
        <dbReference type="EMBL" id="SNZ07123.1"/>
    </source>
</evidence>
<dbReference type="InterPro" id="IPR051407">
    <property type="entry name" value="Bact_OM_lipoprot/Surf_antigen"/>
</dbReference>
<keyword evidence="7" id="KW-0449">Lipoprotein</keyword>
<sequence length="155" mass="15969">MKFKSMAVVAIVGLALAGCQGTGPKQTFGGLAGAVAGGAIGNQFGSGEGKAAATVAGALIGALAGSQIGQLLDERDRQLSYGAEQNALEYGRSGAPVSWRNPDSGRYGQVVPAQPRTVNNLTCRDYTHTIYIDGQPQTARGQACRQSDGTWRPVS</sequence>
<evidence type="ECO:0000259" key="9">
    <source>
        <dbReference type="Pfam" id="PF05433"/>
    </source>
</evidence>
<dbReference type="PROSITE" id="PS51257">
    <property type="entry name" value="PROKAR_LIPOPROTEIN"/>
    <property type="match status" value="1"/>
</dbReference>
<dbReference type="Pfam" id="PF05433">
    <property type="entry name" value="Rick_17kDa_Anti"/>
    <property type="match status" value="1"/>
</dbReference>
<keyword evidence="6" id="KW-0564">Palmitate</keyword>
<dbReference type="OrthoDB" id="5402098at2"/>
<reference evidence="11 12" key="1">
    <citation type="submission" date="2017-09" db="EMBL/GenBank/DDBJ databases">
        <authorList>
            <person name="Ehlers B."/>
            <person name="Leendertz F.H."/>
        </authorList>
    </citation>
    <scope>NUCLEOTIDE SEQUENCE [LARGE SCALE GENOMIC DNA]</scope>
    <source>
        <strain evidence="11 12">DSM 18289</strain>
    </source>
</reference>
<evidence type="ECO:0000256" key="2">
    <source>
        <dbReference type="ARBA" id="ARBA00008681"/>
    </source>
</evidence>
<evidence type="ECO:0000259" key="10">
    <source>
        <dbReference type="Pfam" id="PF16998"/>
    </source>
</evidence>
<dbReference type="InterPro" id="IPR016364">
    <property type="entry name" value="Surface_antigen_Rickettsia"/>
</dbReference>
<dbReference type="InterPro" id="IPR032635">
    <property type="entry name" value="Anti_2"/>
</dbReference>
<keyword evidence="12" id="KW-1185">Reference proteome</keyword>
<feature type="domain" description="Glycine zipper 2TM" evidence="9">
    <location>
        <begin position="29"/>
        <end position="69"/>
    </location>
</feature>
<dbReference type="PANTHER" id="PTHR35603">
    <property type="match status" value="1"/>
</dbReference>
<dbReference type="Pfam" id="PF16998">
    <property type="entry name" value="17kDa_Anti_2"/>
    <property type="match status" value="1"/>
</dbReference>
<feature type="chain" id="PRO_5012063517" description="17 kDa surface antigen" evidence="8">
    <location>
        <begin position="18"/>
        <end position="155"/>
    </location>
</feature>
<gene>
    <name evidence="11" type="ORF">SAMN06265368_0669</name>
</gene>
<protein>
    <recommendedName>
        <fullName evidence="3">17 kDa surface antigen</fullName>
    </recommendedName>
</protein>
<evidence type="ECO:0000256" key="1">
    <source>
        <dbReference type="ARBA" id="ARBA00004459"/>
    </source>
</evidence>
<feature type="signal peptide" evidence="8">
    <location>
        <begin position="1"/>
        <end position="17"/>
    </location>
</feature>
<dbReference type="RefSeq" id="WP_097151973.1">
    <property type="nucleotide sequence ID" value="NZ_OBEL01000001.1"/>
</dbReference>
<evidence type="ECO:0000313" key="12">
    <source>
        <dbReference type="Proteomes" id="UP000219439"/>
    </source>
</evidence>
<comment type="subcellular location">
    <subcellularLocation>
        <location evidence="1">Cell outer membrane</location>
        <topology evidence="1">Lipid-anchor</topology>
    </subcellularLocation>
</comment>
<accession>A0A285NDZ8</accession>
<dbReference type="AlphaFoldDB" id="A0A285NDZ8"/>
<feature type="domain" description="Surface antigen" evidence="10">
    <location>
        <begin position="94"/>
        <end position="152"/>
    </location>
</feature>
<organism evidence="11 12">
    <name type="scientific">Cohaesibacter gelatinilyticus</name>
    <dbReference type="NCBI Taxonomy" id="372072"/>
    <lineage>
        <taxon>Bacteria</taxon>
        <taxon>Pseudomonadati</taxon>
        <taxon>Pseudomonadota</taxon>
        <taxon>Alphaproteobacteria</taxon>
        <taxon>Hyphomicrobiales</taxon>
        <taxon>Cohaesibacteraceae</taxon>
    </lineage>
</organism>
<evidence type="ECO:0000256" key="4">
    <source>
        <dbReference type="ARBA" id="ARBA00022729"/>
    </source>
</evidence>
<evidence type="ECO:0000256" key="7">
    <source>
        <dbReference type="ARBA" id="ARBA00023288"/>
    </source>
</evidence>
<evidence type="ECO:0000256" key="8">
    <source>
        <dbReference type="SAM" id="SignalP"/>
    </source>
</evidence>
<keyword evidence="5" id="KW-0472">Membrane</keyword>
<evidence type="ECO:0000256" key="3">
    <source>
        <dbReference type="ARBA" id="ARBA00015281"/>
    </source>
</evidence>
<proteinExistence type="inferred from homology"/>
<evidence type="ECO:0000256" key="6">
    <source>
        <dbReference type="ARBA" id="ARBA00023139"/>
    </source>
</evidence>
<dbReference type="EMBL" id="OBEL01000001">
    <property type="protein sequence ID" value="SNZ07123.1"/>
    <property type="molecule type" value="Genomic_DNA"/>
</dbReference>
<dbReference type="GO" id="GO:0009279">
    <property type="term" value="C:cell outer membrane"/>
    <property type="evidence" value="ECO:0007669"/>
    <property type="project" value="UniProtKB-SubCell"/>
</dbReference>
<dbReference type="PANTHER" id="PTHR35603:SF2">
    <property type="entry name" value="OUTER MEMBRANE LIPOPROTEIN"/>
    <property type="match status" value="1"/>
</dbReference>
<dbReference type="Proteomes" id="UP000219439">
    <property type="component" value="Unassembled WGS sequence"/>
</dbReference>
<dbReference type="InterPro" id="IPR008816">
    <property type="entry name" value="Gly_zipper_2TM_dom"/>
</dbReference>